<feature type="transmembrane region" description="Helical" evidence="5">
    <location>
        <begin position="23"/>
        <end position="45"/>
    </location>
</feature>
<feature type="transmembrane region" description="Helical" evidence="5">
    <location>
        <begin position="290"/>
        <end position="311"/>
    </location>
</feature>
<dbReference type="PANTHER" id="PTHR33514">
    <property type="entry name" value="PROTEIN ABCI12, CHLOROPLASTIC"/>
    <property type="match status" value="1"/>
</dbReference>
<dbReference type="OrthoDB" id="2039442at2"/>
<dbReference type="PANTHER" id="PTHR33514:SF13">
    <property type="entry name" value="PROTEIN ABCI12, CHLOROPLASTIC"/>
    <property type="match status" value="1"/>
</dbReference>
<feature type="transmembrane region" description="Helical" evidence="5">
    <location>
        <begin position="252"/>
        <end position="278"/>
    </location>
</feature>
<dbReference type="InterPro" id="IPR003339">
    <property type="entry name" value="ABC/ECF_trnsptr_transmembrane"/>
</dbReference>
<feature type="transmembrane region" description="Helical" evidence="5">
    <location>
        <begin position="154"/>
        <end position="174"/>
    </location>
</feature>
<dbReference type="Pfam" id="PF02361">
    <property type="entry name" value="CbiQ"/>
    <property type="match status" value="1"/>
</dbReference>
<evidence type="ECO:0000256" key="4">
    <source>
        <dbReference type="ARBA" id="ARBA00023136"/>
    </source>
</evidence>
<feature type="transmembrane region" description="Helical" evidence="5">
    <location>
        <begin position="115"/>
        <end position="142"/>
    </location>
</feature>
<protein>
    <submittedName>
        <fullName evidence="6">Energy-coupling factor transporter transmembrane protein EcfT</fullName>
    </submittedName>
</protein>
<dbReference type="CDD" id="cd16914">
    <property type="entry name" value="EcfT"/>
    <property type="match status" value="1"/>
</dbReference>
<dbReference type="EMBL" id="WXEY01000022">
    <property type="protein sequence ID" value="MZP30979.1"/>
    <property type="molecule type" value="Genomic_DNA"/>
</dbReference>
<dbReference type="AlphaFoldDB" id="A0A845L6T6"/>
<comment type="caution">
    <text evidence="6">The sequence shown here is derived from an EMBL/GenBank/DDBJ whole genome shotgun (WGS) entry which is preliminary data.</text>
</comment>
<keyword evidence="4 5" id="KW-0472">Membrane</keyword>
<keyword evidence="3 5" id="KW-1133">Transmembrane helix</keyword>
<evidence type="ECO:0000256" key="3">
    <source>
        <dbReference type="ARBA" id="ARBA00022989"/>
    </source>
</evidence>
<name>A0A845L6T6_9FIRM</name>
<keyword evidence="2 5" id="KW-0812">Transmembrane</keyword>
<comment type="subcellular location">
    <subcellularLocation>
        <location evidence="1">Membrane</location>
        <topology evidence="1">Multi-pass membrane protein</topology>
    </subcellularLocation>
</comment>
<dbReference type="RefSeq" id="WP_161259497.1">
    <property type="nucleotide sequence ID" value="NZ_WXEY01000022.1"/>
</dbReference>
<evidence type="ECO:0000256" key="5">
    <source>
        <dbReference type="SAM" id="Phobius"/>
    </source>
</evidence>
<sequence>MNDVGTEDAAQDPNQGGHVQASASILTGLHPVAALSYAVALLFLLMFIDHPLFLAGVFAVQAVTIAALGRWARWNEAMGFALPMSALILLINPLLVRAGETVLWIGPTIPLLGPLFITVEAVAYGAAMALKLLNVLSLFFIYSGMVSPDDLLRLFSRLAFRSTLVISLATRLFPTMRRRLERIREIQELRGIRFDEGTIRERVGKYAGLVEALLLSSLEDSWETAEAMEARAFGVGPRTSHRRKLWRRRDSICLSGALLSLFTAVAGAWEGMLLYAYYPALDPLHGDVKTLTALACVLAGLLIPVILHWGWRKWTFIRSAI</sequence>
<gene>
    <name evidence="6" type="ORF">GTO91_14775</name>
</gene>
<accession>A0A845L6T6</accession>
<evidence type="ECO:0000313" key="6">
    <source>
        <dbReference type="EMBL" id="MZP30979.1"/>
    </source>
</evidence>
<feature type="transmembrane region" description="Helical" evidence="5">
    <location>
        <begin position="52"/>
        <end position="71"/>
    </location>
</feature>
<dbReference type="Proteomes" id="UP000463470">
    <property type="component" value="Unassembled WGS sequence"/>
</dbReference>
<organism evidence="6 7">
    <name type="scientific">Heliomicrobium undosum</name>
    <dbReference type="NCBI Taxonomy" id="121734"/>
    <lineage>
        <taxon>Bacteria</taxon>
        <taxon>Bacillati</taxon>
        <taxon>Bacillota</taxon>
        <taxon>Clostridia</taxon>
        <taxon>Eubacteriales</taxon>
        <taxon>Heliobacteriaceae</taxon>
        <taxon>Heliomicrobium</taxon>
    </lineage>
</organism>
<keyword evidence="7" id="KW-1185">Reference proteome</keyword>
<reference evidence="6 7" key="1">
    <citation type="submission" date="2020-01" db="EMBL/GenBank/DDBJ databases">
        <title>Whole-genome sequence of Heliobacterium undosum DSM 13378.</title>
        <authorList>
            <person name="Kyndt J.A."/>
            <person name="Meyer T.E."/>
        </authorList>
    </citation>
    <scope>NUCLEOTIDE SEQUENCE [LARGE SCALE GENOMIC DNA]</scope>
    <source>
        <strain evidence="6 7">DSM 13378</strain>
    </source>
</reference>
<evidence type="ECO:0000256" key="1">
    <source>
        <dbReference type="ARBA" id="ARBA00004141"/>
    </source>
</evidence>
<evidence type="ECO:0000256" key="2">
    <source>
        <dbReference type="ARBA" id="ARBA00022692"/>
    </source>
</evidence>
<dbReference type="GO" id="GO:0005886">
    <property type="term" value="C:plasma membrane"/>
    <property type="evidence" value="ECO:0007669"/>
    <property type="project" value="UniProtKB-ARBA"/>
</dbReference>
<proteinExistence type="predicted"/>
<evidence type="ECO:0000313" key="7">
    <source>
        <dbReference type="Proteomes" id="UP000463470"/>
    </source>
</evidence>